<evidence type="ECO:0000313" key="2">
    <source>
        <dbReference type="Proteomes" id="UP000007524"/>
    </source>
</evidence>
<name>H6X4T5_9CAUD</name>
<dbReference type="RefSeq" id="YP_007007633.1">
    <property type="nucleotide sequence ID" value="NC_019526.1"/>
</dbReference>
<proteinExistence type="predicted"/>
<sequence>MNKINDVYHTWEMLFDLTDDFYPGNYSNVYSEVYKNYFSVLNGYIKGTKVELIISYSMSPSKLGTIKSINVTPFGIKFKIELDHNSEIFFSEYYEIKEY</sequence>
<dbReference type="KEGG" id="vg:14013066"/>
<dbReference type="Proteomes" id="UP000007524">
    <property type="component" value="Segment"/>
</dbReference>
<keyword evidence="2" id="KW-1185">Reference proteome</keyword>
<gene>
    <name evidence="1" type="ORF">RaK2_00478</name>
</gene>
<dbReference type="EMBL" id="JQ513383">
    <property type="protein sequence ID" value="AFA44751.1"/>
    <property type="molecule type" value="Genomic_DNA"/>
</dbReference>
<evidence type="ECO:0000313" key="1">
    <source>
        <dbReference type="EMBL" id="AFA44751.1"/>
    </source>
</evidence>
<protein>
    <submittedName>
        <fullName evidence="1">Uncharacterized protein</fullName>
    </submittedName>
</protein>
<organism evidence="1 2">
    <name type="scientific">Klebsiella phage vB_KleM_RaK2</name>
    <dbReference type="NCBI Taxonomy" id="1147094"/>
    <lineage>
        <taxon>Viruses</taxon>
        <taxon>Duplodnaviria</taxon>
        <taxon>Heunggongvirae</taxon>
        <taxon>Uroviricota</taxon>
        <taxon>Caudoviricetes</taxon>
        <taxon>Alcyoneusvirus</taxon>
        <taxon>Alcyoneusvirus RaK2</taxon>
    </lineage>
</organism>
<accession>H6X4T5</accession>
<reference evidence="1 2" key="1">
    <citation type="journal article" date="2012" name="J. Virol.">
        <title>Genome of Klebsiella sp.-Infecting Bacteriophage vB_KleM_RaK2.</title>
        <authorList>
            <person name="Simoliunas E."/>
            <person name="Kaliniene L."/>
            <person name="Truncaite L."/>
            <person name="Klausa V."/>
            <person name="Zajanckauskaite A."/>
            <person name="Meskys R."/>
        </authorList>
    </citation>
    <scope>NUCLEOTIDE SEQUENCE [LARGE SCALE GENOMIC DNA]</scope>
</reference>
<dbReference type="GeneID" id="14013066"/>